<dbReference type="EMBL" id="AP022227">
    <property type="protein sequence ID" value="BBT40987.1"/>
    <property type="molecule type" value="Genomic_DNA"/>
</dbReference>
<dbReference type="Pfam" id="PF02413">
    <property type="entry name" value="Caudo_TAP"/>
    <property type="match status" value="1"/>
</dbReference>
<reference evidence="1 2" key="1">
    <citation type="submission" date="2019-12" db="EMBL/GenBank/DDBJ databases">
        <title>complete genome sequences of Pseudomonas putida str. WP8-W18-CRE-01 isolated from wastewater treatment plant effluent.</title>
        <authorList>
            <person name="Sekizuka T."/>
            <person name="Itokawa K."/>
            <person name="Yatsu K."/>
            <person name="Inamine Y."/>
            <person name="Kuroda M."/>
        </authorList>
    </citation>
    <scope>NUCLEOTIDE SEQUENCE [LARGE SCALE GENOMIC DNA]</scope>
    <source>
        <strain evidence="1 2">WP8-W18-CRE-01</strain>
    </source>
</reference>
<proteinExistence type="predicted"/>
<protein>
    <recommendedName>
        <fullName evidence="3">Tail fiber assembly protein</fullName>
    </recommendedName>
</protein>
<organism evidence="1 2">
    <name type="scientific">Pseudomonas putida</name>
    <name type="common">Arthrobacter siderocapsulatus</name>
    <dbReference type="NCBI Taxonomy" id="303"/>
    <lineage>
        <taxon>Bacteria</taxon>
        <taxon>Pseudomonadati</taxon>
        <taxon>Pseudomonadota</taxon>
        <taxon>Gammaproteobacteria</taxon>
        <taxon>Pseudomonadales</taxon>
        <taxon>Pseudomonadaceae</taxon>
        <taxon>Pseudomonas</taxon>
    </lineage>
</organism>
<dbReference type="AlphaFoldDB" id="A0A6S5TND3"/>
<evidence type="ECO:0000313" key="1">
    <source>
        <dbReference type="EMBL" id="BBT40987.1"/>
    </source>
</evidence>
<dbReference type="Proteomes" id="UP000515680">
    <property type="component" value="Chromosome"/>
</dbReference>
<sequence length="134" mass="14626">MPYAANGEVRRDFAEGFVEITEAQYLEAIGGMCEGLVVTIDGGFKVAPPPELEPEPEPEKTPEEIEAQVKAQRDGLLSFATLRIAPLQDAVDLGEATAAEEAALTAWKRYRLALNRVETQEGYPETVDWPVPPA</sequence>
<name>A0A6S5TND3_PSEPU</name>
<evidence type="ECO:0000313" key="2">
    <source>
        <dbReference type="Proteomes" id="UP000515680"/>
    </source>
</evidence>
<evidence type="ECO:0008006" key="3">
    <source>
        <dbReference type="Google" id="ProtNLM"/>
    </source>
</evidence>
<dbReference type="RefSeq" id="WP_182815756.1">
    <property type="nucleotide sequence ID" value="NZ_AP022227.1"/>
</dbReference>
<gene>
    <name evidence="1" type="ORF">WP8W18C01_33280</name>
</gene>
<accession>A0A6S5TND3</accession>
<dbReference type="InterPro" id="IPR003458">
    <property type="entry name" value="Phage_T4_Gp38_tail_assem"/>
</dbReference>